<keyword evidence="1" id="KW-1133">Transmembrane helix</keyword>
<dbReference type="EMBL" id="CAJSLV010000114">
    <property type="protein sequence ID" value="CAG6398885.1"/>
    <property type="molecule type" value="Genomic_DNA"/>
</dbReference>
<proteinExistence type="predicted"/>
<feature type="transmembrane region" description="Helical" evidence="1">
    <location>
        <begin position="94"/>
        <end position="117"/>
    </location>
</feature>
<name>A0A9W4E4A1_9ACTN</name>
<gene>
    <name evidence="2" type="ORF">SCOCK_80040</name>
</gene>
<dbReference type="AlphaFoldDB" id="A0A9W4E4A1"/>
<comment type="caution">
    <text evidence="2">The sequence shown here is derived from an EMBL/GenBank/DDBJ whole genome shotgun (WGS) entry which is preliminary data.</text>
</comment>
<reference evidence="2" key="1">
    <citation type="submission" date="2021-05" db="EMBL/GenBank/DDBJ databases">
        <authorList>
            <person name="Arsene-Ploetze F."/>
        </authorList>
    </citation>
    <scope>NUCLEOTIDE SEQUENCE</scope>
    <source>
        <strain evidence="2">DSM 42138</strain>
    </source>
</reference>
<protein>
    <submittedName>
        <fullName evidence="2">Uncharacterized protein</fullName>
    </submittedName>
</protein>
<evidence type="ECO:0000313" key="3">
    <source>
        <dbReference type="Proteomes" id="UP001152519"/>
    </source>
</evidence>
<feature type="transmembrane region" description="Helical" evidence="1">
    <location>
        <begin position="20"/>
        <end position="40"/>
    </location>
</feature>
<keyword evidence="3" id="KW-1185">Reference proteome</keyword>
<organism evidence="2 3">
    <name type="scientific">Actinacidiphila cocklensis</name>
    <dbReference type="NCBI Taxonomy" id="887465"/>
    <lineage>
        <taxon>Bacteria</taxon>
        <taxon>Bacillati</taxon>
        <taxon>Actinomycetota</taxon>
        <taxon>Actinomycetes</taxon>
        <taxon>Kitasatosporales</taxon>
        <taxon>Streptomycetaceae</taxon>
        <taxon>Actinacidiphila</taxon>
    </lineage>
</organism>
<sequence length="129" mass="14216">MHPLALEQGFRSRSDRLRAWGVGLLAVAGLLWVYAAWSMFVPYTDHHWDKGCTAPAFADRKDLYVDDGLPDGDRQDHLERCAASRDWPGPVSALVLSTPLGVGGALLYAMGATAVRLREHDELRARAES</sequence>
<evidence type="ECO:0000313" key="2">
    <source>
        <dbReference type="EMBL" id="CAG6398885.1"/>
    </source>
</evidence>
<keyword evidence="1" id="KW-0812">Transmembrane</keyword>
<dbReference type="Proteomes" id="UP001152519">
    <property type="component" value="Unassembled WGS sequence"/>
</dbReference>
<dbReference type="RefSeq" id="WP_251500849.1">
    <property type="nucleotide sequence ID" value="NZ_CAJSLV010000114.1"/>
</dbReference>
<evidence type="ECO:0000256" key="1">
    <source>
        <dbReference type="SAM" id="Phobius"/>
    </source>
</evidence>
<keyword evidence="1" id="KW-0472">Membrane</keyword>
<accession>A0A9W4E4A1</accession>